<accession>A0ABS5IC46</accession>
<dbReference type="InterPro" id="IPR006531">
    <property type="entry name" value="Gp5/Vgr_OB"/>
</dbReference>
<comment type="subcellular location">
    <subcellularLocation>
        <location evidence="1">Secreted</location>
    </subcellularLocation>
</comment>
<dbReference type="PANTHER" id="PTHR32305">
    <property type="match status" value="1"/>
</dbReference>
<evidence type="ECO:0000256" key="3">
    <source>
        <dbReference type="ARBA" id="ARBA00022525"/>
    </source>
</evidence>
<dbReference type="InterPro" id="IPR006533">
    <property type="entry name" value="T6SS_Vgr_RhsGE"/>
</dbReference>
<comment type="similarity">
    <text evidence="2">Belongs to the VgrG protein family.</text>
</comment>
<dbReference type="InterPro" id="IPR037026">
    <property type="entry name" value="Vgr_OB-fold_dom_sf"/>
</dbReference>
<dbReference type="InterPro" id="IPR054030">
    <property type="entry name" value="Gp5_Vgr_C"/>
</dbReference>
<dbReference type="EMBL" id="JAGTUF010000007">
    <property type="protein sequence ID" value="MBR9971994.1"/>
    <property type="molecule type" value="Genomic_DNA"/>
</dbReference>
<dbReference type="Proteomes" id="UP000680714">
    <property type="component" value="Unassembled WGS sequence"/>
</dbReference>
<dbReference type="RefSeq" id="WP_211548301.1">
    <property type="nucleotide sequence ID" value="NZ_JAGTUF010000007.1"/>
</dbReference>
<dbReference type="SUPFAM" id="SSF69255">
    <property type="entry name" value="gp5 N-terminal domain-like"/>
    <property type="match status" value="1"/>
</dbReference>
<evidence type="ECO:0000256" key="2">
    <source>
        <dbReference type="ARBA" id="ARBA00005558"/>
    </source>
</evidence>
<dbReference type="Gene3D" id="2.30.110.50">
    <property type="match status" value="1"/>
</dbReference>
<gene>
    <name evidence="6" type="primary">tssI</name>
    <name evidence="6" type="ORF">KEC16_09725</name>
</gene>
<dbReference type="InterPro" id="IPR017847">
    <property type="entry name" value="T6SS_RhsGE_Vgr_subset"/>
</dbReference>
<feature type="domain" description="Gp5/Type VI secretion system Vgr C-terminal trimerisation" evidence="5">
    <location>
        <begin position="452"/>
        <end position="568"/>
    </location>
</feature>
<reference evidence="6 7" key="1">
    <citation type="submission" date="2021-04" db="EMBL/GenBank/DDBJ databases">
        <title>Magnetospirillum sulfuroxidans sp. nov., a facultative chemolithoautotrophic sulfur-oxidizing alphaproteobacterium isolated from freshwater sediment and proposals for Paramagetospirillum gen. nov., and Magnetospirillaceae fam. nov.</title>
        <authorList>
            <person name="Koziaeva V."/>
            <person name="Geelhoed J.S."/>
            <person name="Sorokin D.Y."/>
            <person name="Grouzdev D.S."/>
        </authorList>
    </citation>
    <scope>NUCLEOTIDE SEQUENCE [LARGE SCALE GENOMIC DNA]</scope>
    <source>
        <strain evidence="6 7">J10</strain>
    </source>
</reference>
<dbReference type="InterPro" id="IPR050708">
    <property type="entry name" value="T6SS_VgrG/RHS"/>
</dbReference>
<keyword evidence="3" id="KW-0964">Secreted</keyword>
<dbReference type="Gene3D" id="4.10.220.110">
    <property type="match status" value="1"/>
</dbReference>
<dbReference type="NCBIfam" id="TIGR03361">
    <property type="entry name" value="VI_Rhs_Vgr"/>
    <property type="match status" value="1"/>
</dbReference>
<keyword evidence="7" id="KW-1185">Reference proteome</keyword>
<evidence type="ECO:0000313" key="6">
    <source>
        <dbReference type="EMBL" id="MBR9971994.1"/>
    </source>
</evidence>
<dbReference type="Pfam" id="PF04717">
    <property type="entry name" value="Phage_base_V"/>
    <property type="match status" value="1"/>
</dbReference>
<dbReference type="SUPFAM" id="SSF69349">
    <property type="entry name" value="Phage fibre proteins"/>
    <property type="match status" value="1"/>
</dbReference>
<feature type="domain" description="Gp5/Type VI secretion system Vgr protein OB-fold" evidence="4">
    <location>
        <begin position="368"/>
        <end position="435"/>
    </location>
</feature>
<dbReference type="Pfam" id="PF05954">
    <property type="entry name" value="Phage_GPD"/>
    <property type="match status" value="1"/>
</dbReference>
<dbReference type="SUPFAM" id="SSF69279">
    <property type="entry name" value="Phage tail proteins"/>
    <property type="match status" value="2"/>
</dbReference>
<organism evidence="6 7">
    <name type="scientific">Magnetospirillum sulfuroxidans</name>
    <dbReference type="NCBI Taxonomy" id="611300"/>
    <lineage>
        <taxon>Bacteria</taxon>
        <taxon>Pseudomonadati</taxon>
        <taxon>Pseudomonadota</taxon>
        <taxon>Alphaproteobacteria</taxon>
        <taxon>Rhodospirillales</taxon>
        <taxon>Rhodospirillaceae</taxon>
        <taxon>Magnetospirillum</taxon>
    </lineage>
</organism>
<evidence type="ECO:0000259" key="4">
    <source>
        <dbReference type="Pfam" id="PF04717"/>
    </source>
</evidence>
<dbReference type="NCBIfam" id="TIGR01646">
    <property type="entry name" value="vgr_GE"/>
    <property type="match status" value="1"/>
</dbReference>
<dbReference type="Pfam" id="PF22178">
    <property type="entry name" value="Gp5_trimer_C"/>
    <property type="match status" value="1"/>
</dbReference>
<evidence type="ECO:0000256" key="1">
    <source>
        <dbReference type="ARBA" id="ARBA00004613"/>
    </source>
</evidence>
<proteinExistence type="inferred from homology"/>
<comment type="caution">
    <text evidence="6">The sequence shown here is derived from an EMBL/GenBank/DDBJ whole genome shotgun (WGS) entry which is preliminary data.</text>
</comment>
<dbReference type="Gene3D" id="3.55.50.10">
    <property type="entry name" value="Baseplate protein-like domains"/>
    <property type="match status" value="1"/>
</dbReference>
<protein>
    <submittedName>
        <fullName evidence="6">Type VI secretion system tip protein VgrG</fullName>
    </submittedName>
</protein>
<evidence type="ECO:0000259" key="5">
    <source>
        <dbReference type="Pfam" id="PF22178"/>
    </source>
</evidence>
<dbReference type="Gene3D" id="2.40.50.230">
    <property type="entry name" value="Gp5 N-terminal domain"/>
    <property type="match status" value="1"/>
</dbReference>
<name>A0ABS5IC46_9PROT</name>
<dbReference type="PANTHER" id="PTHR32305:SF15">
    <property type="entry name" value="PROTEIN RHSA-RELATED"/>
    <property type="match status" value="1"/>
</dbReference>
<sequence length="655" mass="70484">MASTNDTQSLQVTTPLGKDKLVASGFAGSEYISAPFQFTLTASATADGLDPTAVSGKAVTVTLVDGDGKTRLFNGLATRVAVTGSHWSLDVRPWLWMLHLGSDNRIFQQKTVPEIIKAVFDGAGFSDYKDSLTGSYTARDYCVQYNESHYAFVHRLMEDEGIWYCFEHADGVHTLVLGDDASAHAACPQVAAAKFLELPIEKNWLENNRVEALTLELAVVTSKYQADDFNFETPSTELKAQASGTGSDQQIYEFPGGYDKKDAGDSRAAKRLQAFEAGTKSISARSDVRHFVAGGKFTLSNHPDASLNADWVLASVSHDASPGNYSNSFTAFAADVVFRPMPRTPRPRIAGSQTAIVTGKSGEEIWTDKYGRIKVQFHWDQLGAKDENTTCWIRVAQSWAGKSWGAWTLPRIGQEVVVSFLDGDPDRPLVTGCVYNGENSLPYALPDNQTRTTLKSNSSKQGEGYNEIRFEDKKDSEEIFVHARKDMNIEVEKGNRAATIMEGDDSLTISKGNRTTTISKGNLATTITEGNETHDVSKGTRAITVKDNETHTNSADFTHEVKGNFTLKVTGDLTIQATGKISMKSDADVTVEAGTTATVKSGTSMTVQSGTDLTAKAGTGATLSGGTTVEVKGSASGTVDGGGMLTVKGGMVKIN</sequence>
<evidence type="ECO:0000313" key="7">
    <source>
        <dbReference type="Proteomes" id="UP000680714"/>
    </source>
</evidence>